<protein>
    <submittedName>
        <fullName evidence="4">Aste57867_19843 protein</fullName>
    </submittedName>
</protein>
<evidence type="ECO:0000313" key="4">
    <source>
        <dbReference type="EMBL" id="VFT96541.1"/>
    </source>
</evidence>
<evidence type="ECO:0000313" key="3">
    <source>
        <dbReference type="EMBL" id="KAF0688553.1"/>
    </source>
</evidence>
<dbReference type="InterPro" id="IPR004087">
    <property type="entry name" value="KH_dom"/>
</dbReference>
<dbReference type="EMBL" id="CAADRA010006739">
    <property type="protein sequence ID" value="VFT96541.1"/>
    <property type="molecule type" value="Genomic_DNA"/>
</dbReference>
<evidence type="ECO:0000313" key="5">
    <source>
        <dbReference type="Proteomes" id="UP000332933"/>
    </source>
</evidence>
<evidence type="ECO:0000256" key="1">
    <source>
        <dbReference type="PROSITE-ProRule" id="PRU00117"/>
    </source>
</evidence>
<dbReference type="Gene3D" id="3.30.1370.10">
    <property type="entry name" value="K Homology domain, type 1"/>
    <property type="match status" value="1"/>
</dbReference>
<dbReference type="PROSITE" id="PS50084">
    <property type="entry name" value="KH_TYPE_1"/>
    <property type="match status" value="1"/>
</dbReference>
<accession>A0A485LDK8</accession>
<dbReference type="Proteomes" id="UP000332933">
    <property type="component" value="Unassembled WGS sequence"/>
</dbReference>
<evidence type="ECO:0000259" key="2">
    <source>
        <dbReference type="SMART" id="SM00322"/>
    </source>
</evidence>
<proteinExistence type="predicted"/>
<feature type="domain" description="K Homology" evidence="2">
    <location>
        <begin position="11"/>
        <end position="77"/>
    </location>
</feature>
<dbReference type="SUPFAM" id="SSF54791">
    <property type="entry name" value="Eukaryotic type KH-domain (KH-domain type I)"/>
    <property type="match status" value="1"/>
</dbReference>
<name>A0A485LDK8_9STRA</name>
<dbReference type="GO" id="GO:0003723">
    <property type="term" value="F:RNA binding"/>
    <property type="evidence" value="ECO:0007669"/>
    <property type="project" value="UniProtKB-UniRule"/>
</dbReference>
<dbReference type="InterPro" id="IPR004088">
    <property type="entry name" value="KH_dom_type_1"/>
</dbReference>
<dbReference type="OrthoDB" id="63879at2759"/>
<gene>
    <name evidence="4" type="primary">Aste57867_19843</name>
    <name evidence="3" type="ORF">As57867_019778</name>
    <name evidence="4" type="ORF">ASTE57867_19843</name>
</gene>
<dbReference type="AlphaFoldDB" id="A0A485LDK8"/>
<dbReference type="Pfam" id="PF00013">
    <property type="entry name" value="KH_1"/>
    <property type="match status" value="1"/>
</dbReference>
<dbReference type="EMBL" id="VJMH01006716">
    <property type="protein sequence ID" value="KAF0688553.1"/>
    <property type="molecule type" value="Genomic_DNA"/>
</dbReference>
<sequence length="449" mass="49697">MLNSSSSMRAPVVERHVPLPPYSAGAVIGVGGSVIKRIQQSCRGLRKCRVVDSAFVLLVGSPNGVDQAESLIQDVLDAMETPPKARNRSAAPGYIPSFSLLLFEPMEWTCGMGRNHSPAFVYEIMDKPLDASDENKAVLPQVDSIADTATQWTCGESLDDCRGYLHAVHAALVETKPQLDNHYVHLGIGKSYFQFPSTNHDSCEGFLATVLDTCLPSTRHQFSTGGLTANHVEAARVWCRHHGYCHVTTERKMTVHIVFVATRHQAQVTFYLPPESQWDDVDDLMTLHASFETTPRRLGIVSIHVPGEDQLEYRVAFKAATSVRTDNEACTNDDDKEALVQRVAAAWAHQRTHNVCLAMDDSSDVVINTVRMEDKSVWETTQYAVTMDRVTQQWPHRRDASFWTIQMAAPPLEALGWMVEDGASEAFADCVVQIAAQCQSLVDALNDEA</sequence>
<keyword evidence="1" id="KW-0694">RNA-binding</keyword>
<keyword evidence="5" id="KW-1185">Reference proteome</keyword>
<reference evidence="4 5" key="1">
    <citation type="submission" date="2019-03" db="EMBL/GenBank/DDBJ databases">
        <authorList>
            <person name="Gaulin E."/>
            <person name="Dumas B."/>
        </authorList>
    </citation>
    <scope>NUCLEOTIDE SEQUENCE [LARGE SCALE GENOMIC DNA]</scope>
    <source>
        <strain evidence="4">CBS 568.67</strain>
    </source>
</reference>
<dbReference type="InterPro" id="IPR036612">
    <property type="entry name" value="KH_dom_type_1_sf"/>
</dbReference>
<dbReference type="CDD" id="cd00105">
    <property type="entry name" value="KH-I"/>
    <property type="match status" value="1"/>
</dbReference>
<organism evidence="4 5">
    <name type="scientific">Aphanomyces stellatus</name>
    <dbReference type="NCBI Taxonomy" id="120398"/>
    <lineage>
        <taxon>Eukaryota</taxon>
        <taxon>Sar</taxon>
        <taxon>Stramenopiles</taxon>
        <taxon>Oomycota</taxon>
        <taxon>Saprolegniomycetes</taxon>
        <taxon>Saprolegniales</taxon>
        <taxon>Verrucalvaceae</taxon>
        <taxon>Aphanomyces</taxon>
    </lineage>
</organism>
<dbReference type="SMART" id="SM00322">
    <property type="entry name" value="KH"/>
    <property type="match status" value="1"/>
</dbReference>
<reference evidence="3" key="2">
    <citation type="submission" date="2019-06" db="EMBL/GenBank/DDBJ databases">
        <title>Genomics analysis of Aphanomyces spp. identifies a new class of oomycete effector associated with host adaptation.</title>
        <authorList>
            <person name="Gaulin E."/>
        </authorList>
    </citation>
    <scope>NUCLEOTIDE SEQUENCE</scope>
    <source>
        <strain evidence="3">CBS 578.67</strain>
    </source>
</reference>